<dbReference type="GeneID" id="55009804"/>
<dbReference type="KEGG" id="vg:55009804"/>
<organism evidence="1 2">
    <name type="scientific">Streptomyces phage Hiyaa</name>
    <dbReference type="NCBI Taxonomy" id="2499072"/>
    <lineage>
        <taxon>Viruses</taxon>
        <taxon>Duplodnaviria</taxon>
        <taxon>Heunggongvirae</taxon>
        <taxon>Uroviricota</taxon>
        <taxon>Caudoviricetes</taxon>
        <taxon>Hiyaavirus</taxon>
        <taxon>Hiyaavirus hiyaa</taxon>
    </lineage>
</organism>
<dbReference type="Proteomes" id="UP000287372">
    <property type="component" value="Segment"/>
</dbReference>
<dbReference type="RefSeq" id="YP_009818462.1">
    <property type="nucleotide sequence ID" value="NC_048139.1"/>
</dbReference>
<protein>
    <submittedName>
        <fullName evidence="1">Uncharacterized protein</fullName>
    </submittedName>
</protein>
<accession>A0A3S9U8M2</accession>
<keyword evidence="2" id="KW-1185">Reference proteome</keyword>
<reference evidence="1 2" key="1">
    <citation type="submission" date="2018-12" db="EMBL/GenBank/DDBJ databases">
        <authorList>
            <person name="Lieu J.K."/>
            <person name="Tian C.Z."/>
            <person name="Hsaio W.J."/>
            <person name="Shaffer C.D."/>
            <person name="Weston-Hafer K.A."/>
            <person name="Russell D.A."/>
            <person name="Pope W.H."/>
            <person name="Jacobs-Sera D."/>
            <person name="Hendrix R.W."/>
            <person name="Hatfull G.F."/>
        </authorList>
    </citation>
    <scope>NUCLEOTIDE SEQUENCE [LARGE SCALE GENOMIC DNA]</scope>
</reference>
<proteinExistence type="predicted"/>
<name>A0A3S9U8M2_9CAUD</name>
<evidence type="ECO:0000313" key="1">
    <source>
        <dbReference type="EMBL" id="AZS06666.1"/>
    </source>
</evidence>
<gene>
    <name evidence="1" type="primary">26</name>
    <name evidence="1" type="ORF">SEA_HIYAA_26</name>
</gene>
<sequence>MAAPNTPTDLIDRIRALERKVDDLSGRLNIRPALNTIVGGSVTIKEGGTLLVEDHDGTDVLSIGRVSPDVDGQPQMATVVRRMDGSLAFAVWTSATTGVQPVRMYDKGSNIIFADDTASAGGGLAVPWLPYNVPQPIQRAGWGTTASTSYTAVLRTVSPIMQPRMYVQVVQGAASGSTATGQLRVMVNGVQMVEGTDGDNIDGTFDVPNFVYAGTPLHWTVEVQAKVTGGTGTMAVSVRSCYGRQS</sequence>
<evidence type="ECO:0000313" key="2">
    <source>
        <dbReference type="Proteomes" id="UP000287372"/>
    </source>
</evidence>
<dbReference type="EMBL" id="MK279841">
    <property type="protein sequence ID" value="AZS06666.1"/>
    <property type="molecule type" value="Genomic_DNA"/>
</dbReference>